<sequence>MSDKVPEADAQEQRTPAWPAQTGPAGPRPPEAPESDYLEQQMPLQGGEGTSPSIADVEGPEADLLEQATALPEDEDEEYPPLPGREAEE</sequence>
<evidence type="ECO:0000313" key="3">
    <source>
        <dbReference type="Proteomes" id="UP001202922"/>
    </source>
</evidence>
<gene>
    <name evidence="2" type="ORF">L0M17_09075</name>
</gene>
<accession>A0ABS9U134</accession>
<evidence type="ECO:0000256" key="1">
    <source>
        <dbReference type="SAM" id="MobiDB-lite"/>
    </source>
</evidence>
<dbReference type="Proteomes" id="UP001202922">
    <property type="component" value="Unassembled WGS sequence"/>
</dbReference>
<proteinExistence type="predicted"/>
<reference evidence="2 3" key="1">
    <citation type="submission" date="2022-03" db="EMBL/GenBank/DDBJ databases">
        <title>Sinomonas sp. isolated from a soil.</title>
        <authorList>
            <person name="Han J."/>
            <person name="Kim D.-U."/>
        </authorList>
    </citation>
    <scope>NUCLEOTIDE SEQUENCE [LARGE SCALE GENOMIC DNA]</scope>
    <source>
        <strain evidence="2 3">5-5</strain>
    </source>
</reference>
<name>A0ABS9U134_9MICC</name>
<comment type="caution">
    <text evidence="2">The sequence shown here is derived from an EMBL/GenBank/DDBJ whole genome shotgun (WGS) entry which is preliminary data.</text>
</comment>
<feature type="region of interest" description="Disordered" evidence="1">
    <location>
        <begin position="1"/>
        <end position="89"/>
    </location>
</feature>
<protein>
    <submittedName>
        <fullName evidence="2">Uncharacterized protein</fullName>
    </submittedName>
</protein>
<organism evidence="2 3">
    <name type="scientific">Sinomonas terrae</name>
    <dbReference type="NCBI Taxonomy" id="2908838"/>
    <lineage>
        <taxon>Bacteria</taxon>
        <taxon>Bacillati</taxon>
        <taxon>Actinomycetota</taxon>
        <taxon>Actinomycetes</taxon>
        <taxon>Micrococcales</taxon>
        <taxon>Micrococcaceae</taxon>
        <taxon>Sinomonas</taxon>
    </lineage>
</organism>
<keyword evidence="3" id="KW-1185">Reference proteome</keyword>
<evidence type="ECO:0000313" key="2">
    <source>
        <dbReference type="EMBL" id="MCH6470127.1"/>
    </source>
</evidence>
<dbReference type="EMBL" id="JAKZBV010000001">
    <property type="protein sequence ID" value="MCH6470127.1"/>
    <property type="molecule type" value="Genomic_DNA"/>
</dbReference>
<dbReference type="RefSeq" id="WP_241053644.1">
    <property type="nucleotide sequence ID" value="NZ_JAKZBV010000001.1"/>
</dbReference>